<feature type="transmembrane region" description="Helical" evidence="1">
    <location>
        <begin position="269"/>
        <end position="295"/>
    </location>
</feature>
<evidence type="ECO:0000313" key="2">
    <source>
        <dbReference type="EMBL" id="CAI8056317.1"/>
    </source>
</evidence>
<sequence>MMLVRASLVFCRCILFALLMIGRCFPMSLKVRILFIHCPGNHGQPTLEPPTGYFCPNVNITYTCHDSQVTEMTWFAEPYFSGNQGIRYAAVSINQTKNIGDSFYTQATSFSVDIETEKFISVTTILTVITRGIENGTNITCLTYRGGYPLVSSSILYFADLPRWKNTSVIICRENNIAVLELEDMYDGGGVPIDHYIIQVDSGTRLETPGPTYSFDIMYNTTLPVNISAHNCAGYSDLFLLEIQYNQDSVEDSTPSMTPRPFTRGDSTVLVIVVPVLAAGALLVITISVVLIVLLKRTCSTNKNGQQEKCDVVENSAYGVHVQGSTLEPDYNMENNPLYEMRVLSNEGHSHKTQTPVPVPVYETVDTVAL</sequence>
<gene>
    <name evidence="2" type="ORF">GBAR_LOCUS30677</name>
</gene>
<evidence type="ECO:0000256" key="1">
    <source>
        <dbReference type="SAM" id="Phobius"/>
    </source>
</evidence>
<dbReference type="Proteomes" id="UP001174909">
    <property type="component" value="Unassembled WGS sequence"/>
</dbReference>
<proteinExistence type="predicted"/>
<dbReference type="AlphaFoldDB" id="A0AA35U0B9"/>
<comment type="caution">
    <text evidence="2">The sequence shown here is derived from an EMBL/GenBank/DDBJ whole genome shotgun (WGS) entry which is preliminary data.</text>
</comment>
<name>A0AA35U0B9_GEOBA</name>
<evidence type="ECO:0000313" key="3">
    <source>
        <dbReference type="Proteomes" id="UP001174909"/>
    </source>
</evidence>
<reference evidence="2" key="1">
    <citation type="submission" date="2023-03" db="EMBL/GenBank/DDBJ databases">
        <authorList>
            <person name="Steffen K."/>
            <person name="Cardenas P."/>
        </authorList>
    </citation>
    <scope>NUCLEOTIDE SEQUENCE</scope>
</reference>
<keyword evidence="3" id="KW-1185">Reference proteome</keyword>
<dbReference type="EMBL" id="CASHTH010004347">
    <property type="protein sequence ID" value="CAI8056317.1"/>
    <property type="molecule type" value="Genomic_DNA"/>
</dbReference>
<organism evidence="2 3">
    <name type="scientific">Geodia barretti</name>
    <name type="common">Barrett's horny sponge</name>
    <dbReference type="NCBI Taxonomy" id="519541"/>
    <lineage>
        <taxon>Eukaryota</taxon>
        <taxon>Metazoa</taxon>
        <taxon>Porifera</taxon>
        <taxon>Demospongiae</taxon>
        <taxon>Heteroscleromorpha</taxon>
        <taxon>Tetractinellida</taxon>
        <taxon>Astrophorina</taxon>
        <taxon>Geodiidae</taxon>
        <taxon>Geodia</taxon>
    </lineage>
</organism>
<accession>A0AA35U0B9</accession>
<keyword evidence="1" id="KW-1133">Transmembrane helix</keyword>
<protein>
    <submittedName>
        <fullName evidence="2">Uncharacterized protein</fullName>
    </submittedName>
</protein>
<keyword evidence="1" id="KW-0472">Membrane</keyword>
<keyword evidence="1" id="KW-0812">Transmembrane</keyword>